<feature type="region of interest" description="Disordered" evidence="1">
    <location>
        <begin position="1741"/>
        <end position="1780"/>
    </location>
</feature>
<dbReference type="OrthoDB" id="10251809at2759"/>
<protein>
    <submittedName>
        <fullName evidence="2">Uncharacterized protein</fullName>
    </submittedName>
</protein>
<dbReference type="Gene3D" id="2.120.10.80">
    <property type="entry name" value="Kelch-type beta propeller"/>
    <property type="match status" value="1"/>
</dbReference>
<organism evidence="2 3">
    <name type="scientific">Leptomonas seymouri</name>
    <dbReference type="NCBI Taxonomy" id="5684"/>
    <lineage>
        <taxon>Eukaryota</taxon>
        <taxon>Discoba</taxon>
        <taxon>Euglenozoa</taxon>
        <taxon>Kinetoplastea</taxon>
        <taxon>Metakinetoplastina</taxon>
        <taxon>Trypanosomatida</taxon>
        <taxon>Trypanosomatidae</taxon>
        <taxon>Leishmaniinae</taxon>
        <taxon>Leptomonas</taxon>
    </lineage>
</organism>
<dbReference type="PANTHER" id="PTHR24216:SF65">
    <property type="entry name" value="PAXILLIN-LIKE PROTEIN 1"/>
    <property type="match status" value="1"/>
</dbReference>
<feature type="compositionally biased region" description="Basic and acidic residues" evidence="1">
    <location>
        <begin position="1750"/>
        <end position="1759"/>
    </location>
</feature>
<name>A0A0N0P347_LEPSE</name>
<evidence type="ECO:0000313" key="3">
    <source>
        <dbReference type="Proteomes" id="UP000038009"/>
    </source>
</evidence>
<feature type="compositionally biased region" description="Polar residues" evidence="1">
    <location>
        <begin position="1"/>
        <end position="10"/>
    </location>
</feature>
<dbReference type="SUPFAM" id="SSF117281">
    <property type="entry name" value="Kelch motif"/>
    <property type="match status" value="1"/>
</dbReference>
<keyword evidence="3" id="KW-1185">Reference proteome</keyword>
<proteinExistence type="predicted"/>
<dbReference type="InterPro" id="IPR015915">
    <property type="entry name" value="Kelch-typ_b-propeller"/>
</dbReference>
<dbReference type="EMBL" id="LJSK01000335">
    <property type="protein sequence ID" value="KPI83709.1"/>
    <property type="molecule type" value="Genomic_DNA"/>
</dbReference>
<dbReference type="PANTHER" id="PTHR24216">
    <property type="entry name" value="PAXILLIN-RELATED"/>
    <property type="match status" value="1"/>
</dbReference>
<comment type="caution">
    <text evidence="2">The sequence shown here is derived from an EMBL/GenBank/DDBJ whole genome shotgun (WGS) entry which is preliminary data.</text>
</comment>
<dbReference type="Proteomes" id="UP000038009">
    <property type="component" value="Unassembled WGS sequence"/>
</dbReference>
<feature type="compositionally biased region" description="Low complexity" evidence="1">
    <location>
        <begin position="2298"/>
        <end position="2311"/>
    </location>
</feature>
<feature type="region of interest" description="Disordered" evidence="1">
    <location>
        <begin position="1"/>
        <end position="45"/>
    </location>
</feature>
<gene>
    <name evidence="2" type="ORF">ABL78_7250</name>
</gene>
<dbReference type="VEuPathDB" id="TriTrypDB:Lsey_0335_0030"/>
<reference evidence="2 3" key="1">
    <citation type="journal article" date="2015" name="PLoS Pathog.">
        <title>Leptomonas seymouri: Adaptations to the Dixenous Life Cycle Analyzed by Genome Sequencing, Transcriptome Profiling and Co-infection with Leishmania donovani.</title>
        <authorList>
            <person name="Kraeva N."/>
            <person name="Butenko A."/>
            <person name="Hlavacova J."/>
            <person name="Kostygov A."/>
            <person name="Myskova J."/>
            <person name="Grybchuk D."/>
            <person name="Lestinova T."/>
            <person name="Votypka J."/>
            <person name="Volf P."/>
            <person name="Opperdoes F."/>
            <person name="Flegontov P."/>
            <person name="Lukes J."/>
            <person name="Yurchenko V."/>
        </authorList>
    </citation>
    <scope>NUCLEOTIDE SEQUENCE [LARGE SCALE GENOMIC DNA]</scope>
    <source>
        <strain evidence="2 3">ATCC 30220</strain>
    </source>
</reference>
<accession>A0A0N0P347</accession>
<evidence type="ECO:0000256" key="1">
    <source>
        <dbReference type="SAM" id="MobiDB-lite"/>
    </source>
</evidence>
<evidence type="ECO:0000313" key="2">
    <source>
        <dbReference type="EMBL" id="KPI83709.1"/>
    </source>
</evidence>
<sequence length="3268" mass="347186">MEQSNRSSPEGSGPTKVPPPVTGELAGDAASASHSRDDFTVSPSMPTASLLQAPLCIPPFLHPPAGSSPTEVLLGFESYQLIVPVTKAETSQDSTTLLYEQTLQQVAVFPWLNSRSGGEDVRTVRVQTQLRGPGGEGVMAASNMFSVRSSEDKSKNTLASGAQWLPLISRIRSLPSNSANAAVEGSEDGCVVGEVLVRWNLIEPPSSMLEGGVRSPSVEDVQLRWLAERYCGGPGAPCSYAVLGSPFTTEAAAARYPSLASGGGSAGAMNTVTGGEDGSLVDGARSVGEAVGKAREGTSSVHFDSLQSLATSHASLFHSLLSRCGPVHHSCVYLLLECIKLRCAGAHARAWQGLATHAGSSSNGGEHRFRLEVRVEWPADWPASWLCTIPSLASRHESKGETNPANLASTEANALSHPHAGAFTIWMDVSEGSLVEDSTFSASADDYGAERTLKCMCMPLCLPMPSPKHVQLALGLPGLTVRFRVSFRLFALNPSAPADVPQEDSAAGAREKKRDRLAVCLGAGATLLSMPLAPRHKMTSLLPPKASNATNHEPPAMAVPLTKPLFLFWRARLSESMPLQQTPFLSAGAKTAGSAILEGMERSQASLSMPGSALATQEVKGDSTLLHHRIVRTETGGNDRCRGYAMLAHLTVSRIEMLGVDMGLACGTAQRHRQTLAPAAVALLVGGGEEEREENTAKAATALSSGDTNNVKAADSPASAGGDAGFSVPLATSILLTPSLSANAGCSRVSSTSPLLSSVAPNRLHASCRVPKQRQQRYKWATDVCLRSRTQLALYVCAAEANLRAARGEEMWSTAELRHPTGAAGVPDGCSVDRVSCKLIGKAVYMLDSESWTQIQRSAESGQVDTREVLLDLVSPIEGRWMGRLWLEVSFLAADTFPRDPRGIFLSTCVSLQVSSCKGLVVGDVALARRMESSYQMLRRRVREEYERRGRVPHKLRQHVKEVRHLRRHLDKQGRCSVMVRLVCVSEGSTNGDPSTWASQPFQLPSALSVVRGEVLAQEPLERSWGAGGQAAKDTISTSASGPLLTLSQIVNDQTNNDSRAAVTRFELRSVSLRDTSGAHDDDDDADCNEGVVAVGHARLPLRVGNSLPRAAPYAQNLTVPLTLRTGGEVDQAENAAAGKKTRGLIHPHLMVANASSDTPGALTMTATWSLIPARGDTYVTCLLLEVSSGRCSVERGYCHWILRWVYVFESSDHPEVEHAVDVPLSLQPSSPQPATQRAPSPADVAGVFTYKSAGLNSLAFWSGATTRLPRVGSMGATLRRVELLEATPVASTVLSEEPQAGGGVYTMVRLAMHTWTDEDELQLRARQQQSQHLGGDVCMWLSFTSTATGGRQVCHYRFLLGLYSSNAVAQYEMQRLERRMALAGAKSVTSIDGATHESRFQSQDASQMGLLRFSRSPLLRTQAGVGASDSTHSAAAACRMGDASVGMDEERSTEARRGGGVVMRTVLFRCADSALTTAGLTAVVSATCRIVRDAEGGGVLGGSTGAPGGDWHPDNERIVLDAGPATRVLQTHSSPSLNDATDTSTPQAAVAHVTATWTRTDYSRRMKIRRCAKAGVSQASHLFQQPIQGLLRLDIPTRATAEGSAFHQPSSMAGVASDGDNSASGVPEVQLCVEVCVGDGDSAVRYVSDYFSARSVLCAAGRVKLDRNAPLDESECASWTMQLNMHRAATPSAMAVGGPTSAAAQSRVECGAAVAEVEMLWGLDLVGVQSALAAVPCLSRPSASCRNGETAESRRREAANAASCDREDESTSEGGDHATLQQVEGYSAWSDFFATLRAQEQLRNQQAHLRHWRLRIVGIEVEGLELPVWAAGGVGRGGQRPSLTTILAQLNFSTKPLSGEVKPEEVKGQAKTASNVPEDSVLGVTRAVAVSDGLLTRCDSMQPNADHGDAANAPLLQRQRVLTGEVEPNRSLSSRRARAYRVSFAPSAWCIALHDIMRHRRVAAHRADEGTGFEDGARSAAASPPPPELTLWQLLTPTAAAAFAAATHEVYELGAVQLSSLFHECALFLVQVLARWCSGACTLEERDTVLRATASFPSHWMPLDAAASPAGAGSALMGRRDGVPRVRFFYSFLYDGPQCPAATAFPGMQPTTSPGVVSVVPPTVPVPTTLADAVYCAQLDHAQLEYQKLSSAAEGHTSLGTSSNEGDQLEDAAINWLSHVVLEMRVVLTTVNAADEGSVIDSHVVARWATRLAPLPSLPRPKPKSKVPPAPVMPPMQATVASPLRPVPVPVPIPVAKPEGSAQPPSAATRAAAPELAVAALALREPAVSETTEKKQQLPSPGGSSAQPQPTKSAAPMSTAAVPAIPTKGCFCWQPSPIERSKRRSSSAGGRQGSAVNTAVLISIEMELRLLPADSAAMATLSPNLACARGEREGHEEGEVVGRSHVFLGRTQASALRWDRAEERLDEGWRLIAPLPVRIPVKASFMLSSTYLHTQVSSRSCGVAVTDAFGAVAPSAPTAHVSFDLLAFTAPSWSLASALEAAQQASNQRQLRALATLKRAEARLLAAVASSTSPPASPSSLGPRAMPSMSSYAISSPSLQRQERLSAAFAAHPCRILRVPPAVYRLDTFTVLDVIKQIERQNRVAESDKLQDGQSPWFALLNMPESDDGRTSAADSREGVVCRKACLVSALTGEVRMLTWRLLPSLTDTAPREVFCGSDAHQQSPLSWLRMPAGRLLIQERARLRFEWCRSADPCPVSSLVGIVGGASISYTSTNGNAWLWVSGGLRLSSIPLRETALNAHAQQLKDLQMCAARSEAGLAVPSPPHCIFTANTWKPSPHRRRSQVPSLSAFADAEVPTRVPTLTAPYYQLYASHCLCQQSTTSVSIDAGSCMPARRPQWKCDVDVATPASLSTPSRNASFRLFHTATKLSDNRVWLLGGWCVANNSAVLPATEGLYECPPTTVTPVNAGLVERRRSEVRHAASTLETAALRWCETVGCMRCMVDGTPAPPVEVILEAANADSGDAATASGCTQAQRQPRVACHVAAACGPRHVVLFGGLVPDVNGPLRAASATADLHTYDTVQGAWARLSAPQGAQLWPMARYGHSCAVVPGTGGTQPSSCFVFGGATTIRQASESVAKGMCELVPPEELLWIWTPFVDIGGRAQCTWRRVQVPADMPSPLTGRFLPQLLALSAAEVLGADAQASPEAEAMDMQGPADRSVPVAAPDVGLTSLVLCVAGGMSKRPMMARASKLPSGVSSGGEMPASKTKVEGDALDAFRQCVEPWLQCPASGVTAVLLTSMCERLAL</sequence>
<feature type="region of interest" description="Disordered" evidence="1">
    <location>
        <begin position="2288"/>
        <end position="2320"/>
    </location>
</feature>
<feature type="region of interest" description="Disordered" evidence="1">
    <location>
        <begin position="687"/>
        <end position="718"/>
    </location>
</feature>